<accession>W9H2H9</accession>
<organism evidence="3 4">
    <name type="scientific">Skermanella stibiiresistens SB22</name>
    <dbReference type="NCBI Taxonomy" id="1385369"/>
    <lineage>
        <taxon>Bacteria</taxon>
        <taxon>Pseudomonadati</taxon>
        <taxon>Pseudomonadota</taxon>
        <taxon>Alphaproteobacteria</taxon>
        <taxon>Rhodospirillales</taxon>
        <taxon>Azospirillaceae</taxon>
        <taxon>Skermanella</taxon>
    </lineage>
</organism>
<evidence type="ECO:0000313" key="3">
    <source>
        <dbReference type="EMBL" id="EWY40254.1"/>
    </source>
</evidence>
<dbReference type="Pfam" id="PF01144">
    <property type="entry name" value="CoA_trans"/>
    <property type="match status" value="1"/>
</dbReference>
<dbReference type="PANTHER" id="PTHR13707">
    <property type="entry name" value="KETOACID-COENZYME A TRANSFERASE"/>
    <property type="match status" value="1"/>
</dbReference>
<evidence type="ECO:0000256" key="1">
    <source>
        <dbReference type="ARBA" id="ARBA00007047"/>
    </source>
</evidence>
<dbReference type="Proteomes" id="UP000019486">
    <property type="component" value="Unassembled WGS sequence"/>
</dbReference>
<proteinExistence type="inferred from homology"/>
<dbReference type="STRING" id="1385369.N825_36670"/>
<dbReference type="GO" id="GO:0008410">
    <property type="term" value="F:CoA-transferase activity"/>
    <property type="evidence" value="ECO:0007669"/>
    <property type="project" value="InterPro"/>
</dbReference>
<keyword evidence="2 3" id="KW-0808">Transferase</keyword>
<dbReference type="InterPro" id="IPR004165">
    <property type="entry name" value="CoA_trans_fam_I"/>
</dbReference>
<evidence type="ECO:0000256" key="2">
    <source>
        <dbReference type="ARBA" id="ARBA00022679"/>
    </source>
</evidence>
<dbReference type="Gene3D" id="3.40.1080.10">
    <property type="entry name" value="Glutaconate Coenzyme A-transferase"/>
    <property type="match status" value="1"/>
</dbReference>
<keyword evidence="4" id="KW-1185">Reference proteome</keyword>
<comment type="caution">
    <text evidence="3">The sequence shown here is derived from an EMBL/GenBank/DDBJ whole genome shotgun (WGS) entry which is preliminary data.</text>
</comment>
<sequence length="216" mass="22360">MDAQTIIVKRVAQELRPGTLVNLGIGMPTKVANHLPAGVSVFFQSENGLLGMGPVPPDGMEDPDLTDAGGSFVTALSGAAAFDSAMSFGLIRGGHLDVTVLGGLQVDQRGRLANWMIPGKMIPGMGGAMDLVSGAKRVIVAMTHTAKGAPKILRECTLPLTSIRRVDLVVTEMAVIAFTEAGPELREVAPGLTIAEVVAATEAELIVPAEVPVMAV</sequence>
<gene>
    <name evidence="3" type="ORF">N825_36670</name>
</gene>
<name>W9H2H9_9PROT</name>
<dbReference type="InterPro" id="IPR037171">
    <property type="entry name" value="NagB/RpiA_transferase-like"/>
</dbReference>
<dbReference type="RefSeq" id="WP_037452085.1">
    <property type="nucleotide sequence ID" value="NZ_AVFL01000008.1"/>
</dbReference>
<dbReference type="NCBIfam" id="TIGR02428">
    <property type="entry name" value="pcaJ_scoB_fam"/>
    <property type="match status" value="1"/>
</dbReference>
<dbReference type="SUPFAM" id="SSF100950">
    <property type="entry name" value="NagB/RpiA/CoA transferase-like"/>
    <property type="match status" value="1"/>
</dbReference>
<dbReference type="InterPro" id="IPR004164">
    <property type="entry name" value="CoA_transf_AS"/>
</dbReference>
<reference evidence="3 4" key="1">
    <citation type="submission" date="2013-08" db="EMBL/GenBank/DDBJ databases">
        <title>The genome sequence of Skermanella stibiiresistens.</title>
        <authorList>
            <person name="Zhu W."/>
            <person name="Wang G."/>
        </authorList>
    </citation>
    <scope>NUCLEOTIDE SEQUENCE [LARGE SCALE GENOMIC DNA]</scope>
    <source>
        <strain evidence="3 4">SB22</strain>
    </source>
</reference>
<protein>
    <submittedName>
        <fullName evidence="3">Succinyl-CoA:3-ketoacid-CoA transferase</fullName>
    </submittedName>
</protein>
<dbReference type="EMBL" id="AVFL01000008">
    <property type="protein sequence ID" value="EWY40254.1"/>
    <property type="molecule type" value="Genomic_DNA"/>
</dbReference>
<dbReference type="OrthoDB" id="9778604at2"/>
<dbReference type="PATRIC" id="fig|1385369.3.peg.2637"/>
<dbReference type="AlphaFoldDB" id="W9H2H9"/>
<dbReference type="PROSITE" id="PS01274">
    <property type="entry name" value="COA_TRANSF_2"/>
    <property type="match status" value="1"/>
</dbReference>
<dbReference type="InterPro" id="IPR012791">
    <property type="entry name" value="3-oxoacid_CoA-transf_B"/>
</dbReference>
<dbReference type="PANTHER" id="PTHR13707:SF57">
    <property type="entry name" value="SUCCINYL-COA:3-KETOACID COENZYME A TRANSFERASE SUBUNIT B-RELATED"/>
    <property type="match status" value="1"/>
</dbReference>
<dbReference type="SMART" id="SM00882">
    <property type="entry name" value="CoA_trans"/>
    <property type="match status" value="1"/>
</dbReference>
<comment type="similarity">
    <text evidence="1">Belongs to the 3-oxoacid CoA-transferase subunit B family.</text>
</comment>
<evidence type="ECO:0000313" key="4">
    <source>
        <dbReference type="Proteomes" id="UP000019486"/>
    </source>
</evidence>